<keyword evidence="2" id="KW-0472">Membrane</keyword>
<keyword evidence="4" id="KW-1185">Reference proteome</keyword>
<accession>A0A2A4CPR4</accession>
<evidence type="ECO:0000256" key="2">
    <source>
        <dbReference type="SAM" id="Phobius"/>
    </source>
</evidence>
<organism evidence="3 4">
    <name type="scientific">Pseudothioclava arenosa</name>
    <dbReference type="NCBI Taxonomy" id="1795308"/>
    <lineage>
        <taxon>Bacteria</taxon>
        <taxon>Pseudomonadati</taxon>
        <taxon>Pseudomonadota</taxon>
        <taxon>Alphaproteobacteria</taxon>
        <taxon>Rhodobacterales</taxon>
        <taxon>Paracoccaceae</taxon>
        <taxon>Pseudothioclava</taxon>
    </lineage>
</organism>
<evidence type="ECO:0008006" key="5">
    <source>
        <dbReference type="Google" id="ProtNLM"/>
    </source>
</evidence>
<feature type="compositionally biased region" description="Polar residues" evidence="1">
    <location>
        <begin position="40"/>
        <end position="54"/>
    </location>
</feature>
<dbReference type="RefSeq" id="WP_096434072.1">
    <property type="nucleotide sequence ID" value="NZ_NTJD01000008.1"/>
</dbReference>
<dbReference type="AlphaFoldDB" id="A0A2A4CPR4"/>
<name>A0A2A4CPR4_9RHOB</name>
<reference evidence="3 4" key="1">
    <citation type="submission" date="2017-09" db="EMBL/GenBank/DDBJ databases">
        <title>A multilocus sequence analysis scheme for characterization of bacteria in the genus Thioclava.</title>
        <authorList>
            <person name="Liu Y."/>
            <person name="Shao Z."/>
        </authorList>
    </citation>
    <scope>NUCLEOTIDE SEQUENCE [LARGE SCALE GENOMIC DNA]</scope>
    <source>
        <strain evidence="3 4">CAU 1312</strain>
    </source>
</reference>
<sequence>MTEEPRDPNTPPPLHPEARKPDDFAEAPVVLEEPGPAPESFQQGKRWTQETSAATAPALDADWEGRVPPGETVLWQGKALPRGSLSGKKSDLPMWIFIGIAVFVAGKSGEGMAALIPLAMAGFVFYKMQQRRKGDRKSLSTGYLLTDRAAYIRRGSAVERHEITPHLRLALAPRGVMFAVRTIAGRDDERDIPYGFDNLDPAEAETVYSMMLDLKKGIR</sequence>
<dbReference type="Proteomes" id="UP000243507">
    <property type="component" value="Unassembled WGS sequence"/>
</dbReference>
<keyword evidence="2" id="KW-1133">Transmembrane helix</keyword>
<gene>
    <name evidence="3" type="ORF">CLN94_11400</name>
</gene>
<dbReference type="EMBL" id="NTJD01000008">
    <property type="protein sequence ID" value="PCD76084.1"/>
    <property type="molecule type" value="Genomic_DNA"/>
</dbReference>
<proteinExistence type="predicted"/>
<feature type="region of interest" description="Disordered" evidence="1">
    <location>
        <begin position="1"/>
        <end position="54"/>
    </location>
</feature>
<comment type="caution">
    <text evidence="3">The sequence shown here is derived from an EMBL/GenBank/DDBJ whole genome shotgun (WGS) entry which is preliminary data.</text>
</comment>
<feature type="transmembrane region" description="Helical" evidence="2">
    <location>
        <begin position="94"/>
        <end position="126"/>
    </location>
</feature>
<evidence type="ECO:0000313" key="3">
    <source>
        <dbReference type="EMBL" id="PCD76084.1"/>
    </source>
</evidence>
<dbReference type="OrthoDB" id="199424at2"/>
<evidence type="ECO:0000256" key="1">
    <source>
        <dbReference type="SAM" id="MobiDB-lite"/>
    </source>
</evidence>
<evidence type="ECO:0000313" key="4">
    <source>
        <dbReference type="Proteomes" id="UP000243507"/>
    </source>
</evidence>
<protein>
    <recommendedName>
        <fullName evidence="5">DUF304 domain-containing protein</fullName>
    </recommendedName>
</protein>
<keyword evidence="2" id="KW-0812">Transmembrane</keyword>